<dbReference type="PANTHER" id="PTHR16057">
    <property type="entry name" value="WINS1, 2 PROTEIN"/>
    <property type="match status" value="1"/>
</dbReference>
<evidence type="ECO:0000259" key="2">
    <source>
        <dbReference type="Pfam" id="PF14694"/>
    </source>
</evidence>
<keyword evidence="1" id="KW-0732">Signal</keyword>
<name>A0A833VH52_9POAL</name>
<proteinExistence type="predicted"/>
<accession>A0A833VH52</accession>
<organism evidence="4 5">
    <name type="scientific">Carex littledalei</name>
    <dbReference type="NCBI Taxonomy" id="544730"/>
    <lineage>
        <taxon>Eukaryota</taxon>
        <taxon>Viridiplantae</taxon>
        <taxon>Streptophyta</taxon>
        <taxon>Embryophyta</taxon>
        <taxon>Tracheophyta</taxon>
        <taxon>Spermatophyta</taxon>
        <taxon>Magnoliopsida</taxon>
        <taxon>Liliopsida</taxon>
        <taxon>Poales</taxon>
        <taxon>Cyperaceae</taxon>
        <taxon>Cyperoideae</taxon>
        <taxon>Cariceae</taxon>
        <taxon>Carex</taxon>
        <taxon>Carex subgen. Euthyceras</taxon>
    </lineage>
</organism>
<dbReference type="PANTHER" id="PTHR16057:SF1">
    <property type="entry name" value="PROTEIN LINES HOMOLOG 1"/>
    <property type="match status" value="1"/>
</dbReference>
<sequence length="163" mass="18697">MLFCMLLQFLDASVVAFQIQSKWACYNELHLLSSIINPVCLFHILLFSLKYDHMVLIDYLISKDTGVLCARYLLRCLRFVSQSWQSFAKFSTSELEVTGASSKRRKLSDEDGAFTSSKAFGDAKECLISLKNKLEELCRKNLFPYNPKALLRSLSRFQELCGQ</sequence>
<feature type="chain" id="PRO_5032320080" evidence="1">
    <location>
        <begin position="17"/>
        <end position="163"/>
    </location>
</feature>
<evidence type="ECO:0000256" key="1">
    <source>
        <dbReference type="SAM" id="SignalP"/>
    </source>
</evidence>
<evidence type="ECO:0000313" key="4">
    <source>
        <dbReference type="EMBL" id="KAF3323984.1"/>
    </source>
</evidence>
<dbReference type="EMBL" id="SWLB01000022">
    <property type="protein sequence ID" value="KAF3323984.1"/>
    <property type="molecule type" value="Genomic_DNA"/>
</dbReference>
<dbReference type="InterPro" id="IPR029415">
    <property type="entry name" value="Lines_C"/>
</dbReference>
<feature type="domain" description="Protein Lines C-terminal" evidence="3">
    <location>
        <begin position="123"/>
        <end position="159"/>
    </location>
</feature>
<evidence type="ECO:0000313" key="5">
    <source>
        <dbReference type="Proteomes" id="UP000623129"/>
    </source>
</evidence>
<dbReference type="InterPro" id="IPR032794">
    <property type="entry name" value="LINES_N"/>
</dbReference>
<gene>
    <name evidence="4" type="ORF">FCM35_KLT11451</name>
</gene>
<feature type="signal peptide" evidence="1">
    <location>
        <begin position="1"/>
        <end position="16"/>
    </location>
</feature>
<dbReference type="OrthoDB" id="8251209at2759"/>
<comment type="caution">
    <text evidence="4">The sequence shown here is derived from an EMBL/GenBank/DDBJ whole genome shotgun (WGS) entry which is preliminary data.</text>
</comment>
<keyword evidence="5" id="KW-1185">Reference proteome</keyword>
<dbReference type="InterPro" id="IPR024875">
    <property type="entry name" value="Protein_Lines"/>
</dbReference>
<feature type="domain" description="Protein Lines N-terminal" evidence="2">
    <location>
        <begin position="30"/>
        <end position="89"/>
    </location>
</feature>
<reference evidence="4" key="1">
    <citation type="submission" date="2020-01" db="EMBL/GenBank/DDBJ databases">
        <title>Genome sequence of Kobresia littledalei, the first chromosome-level genome in the family Cyperaceae.</title>
        <authorList>
            <person name="Qu G."/>
        </authorList>
    </citation>
    <scope>NUCLEOTIDE SEQUENCE</scope>
    <source>
        <strain evidence="4">C.B.Clarke</strain>
        <tissue evidence="4">Leaf</tissue>
    </source>
</reference>
<protein>
    <submittedName>
        <fullName evidence="4">Lines C-terminus</fullName>
    </submittedName>
</protein>
<dbReference type="Pfam" id="PF14694">
    <property type="entry name" value="LINES_N"/>
    <property type="match status" value="1"/>
</dbReference>
<evidence type="ECO:0000259" key="3">
    <source>
        <dbReference type="Pfam" id="PF14695"/>
    </source>
</evidence>
<dbReference type="Pfam" id="PF14695">
    <property type="entry name" value="LINES_C"/>
    <property type="match status" value="1"/>
</dbReference>
<dbReference type="AlphaFoldDB" id="A0A833VH52"/>
<dbReference type="Proteomes" id="UP000623129">
    <property type="component" value="Unassembled WGS sequence"/>
</dbReference>